<protein>
    <recommendedName>
        <fullName evidence="1">NAD-dependent epimerase/dehydratase domain-containing protein</fullName>
    </recommendedName>
</protein>
<feature type="domain" description="NAD-dependent epimerase/dehydratase" evidence="1">
    <location>
        <begin position="3"/>
        <end position="75"/>
    </location>
</feature>
<name>A0A852YA51_9MICO</name>
<sequence length="306" mass="32137">MKILLLGARGAVGHRIRSLLAERGHTVIAVGRAAPEAGTALDAVREIDAYRELAAGCEAVVNAAGLEDVRLADIDSAYLDISASATHLNEVLAVGGAHPRVIGVGLAPGLSTLLAASVGRSPGDEIDVGVVLGSGETHGAAAVEWTIGLLGQDWTDAAGDRHRGLAEPRILVDADGRRRRMLRADFPDDLLLDDDGARTRTHLAVSSRLETRALGWLSAHPRFGGLVRHVPPSGSDRWQLIARNRRTGMTSTASGRSQSAATALLTALTLDRLDRAPAGGVSAQRLLDLELVREAGIDVRESIQTA</sequence>
<dbReference type="EMBL" id="JACBZY010000001">
    <property type="protein sequence ID" value="NYG99343.1"/>
    <property type="molecule type" value="Genomic_DNA"/>
</dbReference>
<evidence type="ECO:0000313" key="2">
    <source>
        <dbReference type="EMBL" id="NYG99343.1"/>
    </source>
</evidence>
<reference evidence="2 3" key="1">
    <citation type="submission" date="2020-07" db="EMBL/GenBank/DDBJ databases">
        <title>Sequencing the genomes of 1000 actinobacteria strains.</title>
        <authorList>
            <person name="Klenk H.-P."/>
        </authorList>
    </citation>
    <scope>NUCLEOTIDE SEQUENCE [LARGE SCALE GENOMIC DNA]</scope>
    <source>
        <strain evidence="2 3">DSM 23141</strain>
    </source>
</reference>
<keyword evidence="3" id="KW-1185">Reference proteome</keyword>
<dbReference type="RefSeq" id="WP_179567487.1">
    <property type="nucleotide sequence ID" value="NZ_JACBZY010000001.1"/>
</dbReference>
<evidence type="ECO:0000259" key="1">
    <source>
        <dbReference type="Pfam" id="PF01370"/>
    </source>
</evidence>
<dbReference type="SUPFAM" id="SSF51735">
    <property type="entry name" value="NAD(P)-binding Rossmann-fold domains"/>
    <property type="match status" value="1"/>
</dbReference>
<dbReference type="AlphaFoldDB" id="A0A852YA51"/>
<accession>A0A852YA51</accession>
<gene>
    <name evidence="2" type="ORF">BJ979_001969</name>
</gene>
<proteinExistence type="predicted"/>
<comment type="caution">
    <text evidence="2">The sequence shown here is derived from an EMBL/GenBank/DDBJ whole genome shotgun (WGS) entry which is preliminary data.</text>
</comment>
<evidence type="ECO:0000313" key="3">
    <source>
        <dbReference type="Proteomes" id="UP000553888"/>
    </source>
</evidence>
<dbReference type="InterPro" id="IPR036291">
    <property type="entry name" value="NAD(P)-bd_dom_sf"/>
</dbReference>
<dbReference type="Pfam" id="PF01370">
    <property type="entry name" value="Epimerase"/>
    <property type="match status" value="1"/>
</dbReference>
<organism evidence="2 3">
    <name type="scientific">Schumannella luteola</name>
    <dbReference type="NCBI Taxonomy" id="472059"/>
    <lineage>
        <taxon>Bacteria</taxon>
        <taxon>Bacillati</taxon>
        <taxon>Actinomycetota</taxon>
        <taxon>Actinomycetes</taxon>
        <taxon>Micrococcales</taxon>
        <taxon>Microbacteriaceae</taxon>
        <taxon>Schumannella</taxon>
    </lineage>
</organism>
<dbReference type="InterPro" id="IPR001509">
    <property type="entry name" value="Epimerase_deHydtase"/>
</dbReference>
<dbReference type="Proteomes" id="UP000553888">
    <property type="component" value="Unassembled WGS sequence"/>
</dbReference>
<dbReference type="Gene3D" id="3.40.50.720">
    <property type="entry name" value="NAD(P)-binding Rossmann-like Domain"/>
    <property type="match status" value="1"/>
</dbReference>